<dbReference type="InterPro" id="IPR011032">
    <property type="entry name" value="GroES-like_sf"/>
</dbReference>
<dbReference type="PANTHER" id="PTHR11695">
    <property type="entry name" value="ALCOHOL DEHYDROGENASE RELATED"/>
    <property type="match status" value="1"/>
</dbReference>
<gene>
    <name evidence="2" type="ORF">EV187_1329</name>
</gene>
<protein>
    <submittedName>
        <fullName evidence="2">NADPH:quinone reductase-like Zn-dependent oxidoreductase</fullName>
    </submittedName>
</protein>
<organism evidence="2 3">
    <name type="scientific">Agromyces ramosus</name>
    <dbReference type="NCBI Taxonomy" id="33879"/>
    <lineage>
        <taxon>Bacteria</taxon>
        <taxon>Bacillati</taxon>
        <taxon>Actinomycetota</taxon>
        <taxon>Actinomycetes</taxon>
        <taxon>Micrococcales</taxon>
        <taxon>Microbacteriaceae</taxon>
        <taxon>Agromyces</taxon>
    </lineage>
</organism>
<dbReference type="CDD" id="cd08267">
    <property type="entry name" value="MDR1"/>
    <property type="match status" value="1"/>
</dbReference>
<dbReference type="GO" id="GO:0016491">
    <property type="term" value="F:oxidoreductase activity"/>
    <property type="evidence" value="ECO:0007669"/>
    <property type="project" value="InterPro"/>
</dbReference>
<dbReference type="Pfam" id="PF13602">
    <property type="entry name" value="ADH_zinc_N_2"/>
    <property type="match status" value="1"/>
</dbReference>
<sequence length="335" mass="35322">MRAAVYDRYGAPEVVHIEERDEPGIGPDEVLVRVEATVVGASESAARSGRPWFARLYFGVGKPKFPVLGTDFAGIVERVGDRVGRFSPGDLVFGAVGTEFGAHAELVKVAEHHVIAHVPPGLDAAEAVSSIDGFLTALPFLRDVARVRAGQAVLVNGASGTVGSAAVQLAKHLGATVVGVCSAAHAPLVASLGADRVIDHTREDFTAVRGAYDVIFDAVGKRTFRQCRAALADDGIYLTTVPSAAILVQMPLTRLLRRRRRAAIAFTGLREETVKAGELALLVELLETGGLVPVIDRIVPFEDIVEAHRRVDGGHKAGSVVVALSPALRPTEAAS</sequence>
<evidence type="ECO:0000259" key="1">
    <source>
        <dbReference type="SMART" id="SM00829"/>
    </source>
</evidence>
<dbReference type="Proteomes" id="UP000293289">
    <property type="component" value="Unassembled WGS sequence"/>
</dbReference>
<comment type="caution">
    <text evidence="2">The sequence shown here is derived from an EMBL/GenBank/DDBJ whole genome shotgun (WGS) entry which is preliminary data.</text>
</comment>
<dbReference type="InterPro" id="IPR050700">
    <property type="entry name" value="YIM1/Zinc_Alcohol_DH_Fams"/>
</dbReference>
<accession>A0A4V2EZ87</accession>
<dbReference type="EMBL" id="SGWY01000002">
    <property type="protein sequence ID" value="RZS65630.1"/>
    <property type="molecule type" value="Genomic_DNA"/>
</dbReference>
<evidence type="ECO:0000313" key="3">
    <source>
        <dbReference type="Proteomes" id="UP000293289"/>
    </source>
</evidence>
<dbReference type="SMART" id="SM00829">
    <property type="entry name" value="PKS_ER"/>
    <property type="match status" value="1"/>
</dbReference>
<dbReference type="Gene3D" id="3.90.180.10">
    <property type="entry name" value="Medium-chain alcohol dehydrogenases, catalytic domain"/>
    <property type="match status" value="1"/>
</dbReference>
<dbReference type="AlphaFoldDB" id="A0A4V2EZ87"/>
<reference evidence="2 3" key="1">
    <citation type="submission" date="2019-02" db="EMBL/GenBank/DDBJ databases">
        <title>Genomic Encyclopedia of Type Strains, Phase IV (KMG-IV): sequencing the most valuable type-strain genomes for metagenomic binning, comparative biology and taxonomic classification.</title>
        <authorList>
            <person name="Goeker M."/>
        </authorList>
    </citation>
    <scope>NUCLEOTIDE SEQUENCE [LARGE SCALE GENOMIC DNA]</scope>
    <source>
        <strain evidence="2 3">DSM 43045</strain>
    </source>
</reference>
<dbReference type="RefSeq" id="WP_130352307.1">
    <property type="nucleotide sequence ID" value="NZ_SGWY01000002.1"/>
</dbReference>
<dbReference type="SUPFAM" id="SSF50129">
    <property type="entry name" value="GroES-like"/>
    <property type="match status" value="1"/>
</dbReference>
<dbReference type="PANTHER" id="PTHR11695:SF294">
    <property type="entry name" value="RETICULON-4-INTERACTING PROTEIN 1, MITOCHONDRIAL"/>
    <property type="match status" value="1"/>
</dbReference>
<keyword evidence="3" id="KW-1185">Reference proteome</keyword>
<dbReference type="Gene3D" id="3.40.50.720">
    <property type="entry name" value="NAD(P)-binding Rossmann-like Domain"/>
    <property type="match status" value="1"/>
</dbReference>
<dbReference type="SUPFAM" id="SSF51735">
    <property type="entry name" value="NAD(P)-binding Rossmann-fold domains"/>
    <property type="match status" value="1"/>
</dbReference>
<evidence type="ECO:0000313" key="2">
    <source>
        <dbReference type="EMBL" id="RZS65630.1"/>
    </source>
</evidence>
<feature type="domain" description="Enoyl reductase (ER)" evidence="1">
    <location>
        <begin position="10"/>
        <end position="322"/>
    </location>
</feature>
<dbReference type="InterPro" id="IPR020843">
    <property type="entry name" value="ER"/>
</dbReference>
<name>A0A4V2EZ87_9MICO</name>
<dbReference type="InterPro" id="IPR013154">
    <property type="entry name" value="ADH-like_N"/>
</dbReference>
<dbReference type="OrthoDB" id="9790818at2"/>
<dbReference type="Pfam" id="PF08240">
    <property type="entry name" value="ADH_N"/>
    <property type="match status" value="1"/>
</dbReference>
<dbReference type="InterPro" id="IPR036291">
    <property type="entry name" value="NAD(P)-bd_dom_sf"/>
</dbReference>
<proteinExistence type="predicted"/>